<protein>
    <recommendedName>
        <fullName evidence="7">WRKY domain-containing protein</fullName>
    </recommendedName>
</protein>
<dbReference type="PROSITE" id="PS50811">
    <property type="entry name" value="WRKY"/>
    <property type="match status" value="1"/>
</dbReference>
<evidence type="ECO:0000256" key="1">
    <source>
        <dbReference type="ARBA" id="ARBA00004123"/>
    </source>
</evidence>
<feature type="compositionally biased region" description="Low complexity" evidence="6">
    <location>
        <begin position="396"/>
        <end position="421"/>
    </location>
</feature>
<dbReference type="Pfam" id="PF03106">
    <property type="entry name" value="WRKY"/>
    <property type="match status" value="1"/>
</dbReference>
<keyword evidence="3" id="KW-0238">DNA-binding</keyword>
<dbReference type="GO" id="GO:0005634">
    <property type="term" value="C:nucleus"/>
    <property type="evidence" value="ECO:0007669"/>
    <property type="project" value="UniProtKB-SubCell"/>
</dbReference>
<evidence type="ECO:0000256" key="6">
    <source>
        <dbReference type="SAM" id="MobiDB-lite"/>
    </source>
</evidence>
<evidence type="ECO:0000256" key="3">
    <source>
        <dbReference type="ARBA" id="ARBA00023125"/>
    </source>
</evidence>
<evidence type="ECO:0000313" key="9">
    <source>
        <dbReference type="Proteomes" id="UP001374535"/>
    </source>
</evidence>
<evidence type="ECO:0000259" key="7">
    <source>
        <dbReference type="PROSITE" id="PS50811"/>
    </source>
</evidence>
<dbReference type="SMART" id="SM00774">
    <property type="entry name" value="WRKY"/>
    <property type="match status" value="1"/>
</dbReference>
<dbReference type="SUPFAM" id="SSF118290">
    <property type="entry name" value="WRKY DNA-binding domain"/>
    <property type="match status" value="1"/>
</dbReference>
<dbReference type="PANTHER" id="PTHR32096:SF80">
    <property type="entry name" value="WRKY TRANSCRIPTION FACTOR 27-RELATED"/>
    <property type="match status" value="1"/>
</dbReference>
<feature type="compositionally biased region" description="Acidic residues" evidence="6">
    <location>
        <begin position="423"/>
        <end position="447"/>
    </location>
</feature>
<feature type="region of interest" description="Disordered" evidence="6">
    <location>
        <begin position="331"/>
        <end position="447"/>
    </location>
</feature>
<feature type="domain" description="WRKY" evidence="7">
    <location>
        <begin position="311"/>
        <end position="373"/>
    </location>
</feature>
<dbReference type="InterPro" id="IPR003657">
    <property type="entry name" value="WRKY_dom"/>
</dbReference>
<evidence type="ECO:0000256" key="4">
    <source>
        <dbReference type="ARBA" id="ARBA00023163"/>
    </source>
</evidence>
<keyword evidence="9" id="KW-1185">Reference proteome</keyword>
<feature type="compositionally biased region" description="Polar residues" evidence="6">
    <location>
        <begin position="278"/>
        <end position="294"/>
    </location>
</feature>
<gene>
    <name evidence="8" type="ORF">V8G54_028431</name>
</gene>
<name>A0AAQ3RLN5_VIGMU</name>
<feature type="compositionally biased region" description="Polar residues" evidence="6">
    <location>
        <begin position="376"/>
        <end position="389"/>
    </location>
</feature>
<organism evidence="8 9">
    <name type="scientific">Vigna mungo</name>
    <name type="common">Black gram</name>
    <name type="synonym">Phaseolus mungo</name>
    <dbReference type="NCBI Taxonomy" id="3915"/>
    <lineage>
        <taxon>Eukaryota</taxon>
        <taxon>Viridiplantae</taxon>
        <taxon>Streptophyta</taxon>
        <taxon>Embryophyta</taxon>
        <taxon>Tracheophyta</taxon>
        <taxon>Spermatophyta</taxon>
        <taxon>Magnoliopsida</taxon>
        <taxon>eudicotyledons</taxon>
        <taxon>Gunneridae</taxon>
        <taxon>Pentapetalae</taxon>
        <taxon>rosids</taxon>
        <taxon>fabids</taxon>
        <taxon>Fabales</taxon>
        <taxon>Fabaceae</taxon>
        <taxon>Papilionoideae</taxon>
        <taxon>50 kb inversion clade</taxon>
        <taxon>NPAAA clade</taxon>
        <taxon>indigoferoid/millettioid clade</taxon>
        <taxon>Phaseoleae</taxon>
        <taxon>Vigna</taxon>
    </lineage>
</organism>
<keyword evidence="4" id="KW-0804">Transcription</keyword>
<dbReference type="PANTHER" id="PTHR32096">
    <property type="entry name" value="WRKY TRANSCRIPTION FACTOR 30-RELATED-RELATED"/>
    <property type="match status" value="1"/>
</dbReference>
<dbReference type="AlphaFoldDB" id="A0AAQ3RLN5"/>
<dbReference type="GO" id="GO:0000976">
    <property type="term" value="F:transcription cis-regulatory region binding"/>
    <property type="evidence" value="ECO:0007669"/>
    <property type="project" value="TreeGrafter"/>
</dbReference>
<keyword evidence="5" id="KW-0539">Nucleus</keyword>
<comment type="subcellular location">
    <subcellularLocation>
        <location evidence="1">Nucleus</location>
    </subcellularLocation>
</comment>
<dbReference type="InterPro" id="IPR036576">
    <property type="entry name" value="WRKY_dom_sf"/>
</dbReference>
<dbReference type="Gene3D" id="2.20.25.80">
    <property type="entry name" value="WRKY domain"/>
    <property type="match status" value="1"/>
</dbReference>
<evidence type="ECO:0000313" key="8">
    <source>
        <dbReference type="EMBL" id="WVY96280.1"/>
    </source>
</evidence>
<evidence type="ECO:0000256" key="5">
    <source>
        <dbReference type="ARBA" id="ARBA00023242"/>
    </source>
</evidence>
<reference evidence="8 9" key="1">
    <citation type="journal article" date="2023" name="Life. Sci Alliance">
        <title>Evolutionary insights into 3D genome organization and epigenetic landscape of Vigna mungo.</title>
        <authorList>
            <person name="Junaid A."/>
            <person name="Singh B."/>
            <person name="Bhatia S."/>
        </authorList>
    </citation>
    <scope>NUCLEOTIDE SEQUENCE [LARGE SCALE GENOMIC DNA]</scope>
    <source>
        <strain evidence="8">Urdbean</strain>
    </source>
</reference>
<sequence length="447" mass="50133">MDITSCGSVISHVMQKKMTQSDSNATEGRVRKQYVPSTLHFMQWPIRSQWCLLTTVNVSVRIGQELSHSDHAIRIIILNLVSAPPTPLASSSLLSLSSNPKSQRHLFCHIFFLSHQQTKPTLIFITIHIFKMDEDWDLFAIVRSCQSATNTSTTAIPETTTNTTSSSLLTSFLKEDRYDAFSFPNTVQPIPNEFHQLHQFFSPFNPTTTNATTLSAPRINPNSPYFAQQETQQISHHLPIFPHFLPQPSTSSFNRFPDHQQQQQNQLQLLHKQEFHTPHNNSPPVSSNAQPQTPKSRKRKSQQKKMVCQVTADKLSADLWAWRKYGQKPIKGSPYPRCSSSKGCMARKQVERSNTETDVFIVTYTGDHSHPRPTHRNSLAGSTRSKNPTTNPPPLSGSLSFQSAPFSSSSSSPPLSPTSPSEDPPEAGDVEPDPDMETDMDDDSDIR</sequence>
<accession>A0AAQ3RLN5</accession>
<dbReference type="EMBL" id="CP144692">
    <property type="protein sequence ID" value="WVY96280.1"/>
    <property type="molecule type" value="Genomic_DNA"/>
</dbReference>
<dbReference type="Proteomes" id="UP001374535">
    <property type="component" value="Chromosome 9"/>
</dbReference>
<keyword evidence="2" id="KW-0805">Transcription regulation</keyword>
<dbReference type="GO" id="GO:0003700">
    <property type="term" value="F:DNA-binding transcription factor activity"/>
    <property type="evidence" value="ECO:0007669"/>
    <property type="project" value="InterPro"/>
</dbReference>
<proteinExistence type="predicted"/>
<dbReference type="InterPro" id="IPR044810">
    <property type="entry name" value="WRKY_plant"/>
</dbReference>
<evidence type="ECO:0000256" key="2">
    <source>
        <dbReference type="ARBA" id="ARBA00023015"/>
    </source>
</evidence>
<feature type="region of interest" description="Disordered" evidence="6">
    <location>
        <begin position="276"/>
        <end position="306"/>
    </location>
</feature>